<evidence type="ECO:0000313" key="1">
    <source>
        <dbReference type="EMBL" id="VEN51493.1"/>
    </source>
</evidence>
<proteinExistence type="predicted"/>
<sequence length="105" mass="12181">MWPAIKLGKSLHLQEGYRVYIFNSKEVHDIPATKVISDFQLLQEQEVTFKYKGSRTGIVNDIHVKPDSDNILPYFIVSCEGKYYHVSYFKVYLTKQQAGNIAHDQ</sequence>
<dbReference type="Proteomes" id="UP000410492">
    <property type="component" value="Unassembled WGS sequence"/>
</dbReference>
<reference evidence="1 2" key="1">
    <citation type="submission" date="2019-01" db="EMBL/GenBank/DDBJ databases">
        <authorList>
            <person name="Sayadi A."/>
        </authorList>
    </citation>
    <scope>NUCLEOTIDE SEQUENCE [LARGE SCALE GENOMIC DNA]</scope>
</reference>
<dbReference type="AlphaFoldDB" id="A0A653CWL3"/>
<dbReference type="OrthoDB" id="6677522at2759"/>
<gene>
    <name evidence="1" type="ORF">CALMAC_LOCUS11925</name>
</gene>
<evidence type="ECO:0000313" key="2">
    <source>
        <dbReference type="Proteomes" id="UP000410492"/>
    </source>
</evidence>
<name>A0A653CWL3_CALMS</name>
<dbReference type="EMBL" id="CAACVG010008916">
    <property type="protein sequence ID" value="VEN51493.1"/>
    <property type="molecule type" value="Genomic_DNA"/>
</dbReference>
<protein>
    <submittedName>
        <fullName evidence="1">Uncharacterized protein</fullName>
    </submittedName>
</protein>
<organism evidence="1 2">
    <name type="scientific">Callosobruchus maculatus</name>
    <name type="common">Southern cowpea weevil</name>
    <name type="synonym">Pulse bruchid</name>
    <dbReference type="NCBI Taxonomy" id="64391"/>
    <lineage>
        <taxon>Eukaryota</taxon>
        <taxon>Metazoa</taxon>
        <taxon>Ecdysozoa</taxon>
        <taxon>Arthropoda</taxon>
        <taxon>Hexapoda</taxon>
        <taxon>Insecta</taxon>
        <taxon>Pterygota</taxon>
        <taxon>Neoptera</taxon>
        <taxon>Endopterygota</taxon>
        <taxon>Coleoptera</taxon>
        <taxon>Polyphaga</taxon>
        <taxon>Cucujiformia</taxon>
        <taxon>Chrysomeloidea</taxon>
        <taxon>Chrysomelidae</taxon>
        <taxon>Bruchinae</taxon>
        <taxon>Bruchini</taxon>
        <taxon>Callosobruchus</taxon>
    </lineage>
</organism>
<accession>A0A653CWL3</accession>
<keyword evidence="2" id="KW-1185">Reference proteome</keyword>